<dbReference type="AlphaFoldDB" id="E6PMF7"/>
<organism evidence="9">
    <name type="scientific">mine drainage metagenome</name>
    <dbReference type="NCBI Taxonomy" id="410659"/>
    <lineage>
        <taxon>unclassified sequences</taxon>
        <taxon>metagenomes</taxon>
        <taxon>ecological metagenomes</taxon>
    </lineage>
</organism>
<dbReference type="InterPro" id="IPR050171">
    <property type="entry name" value="MFS_Transporters"/>
</dbReference>
<evidence type="ECO:0000256" key="7">
    <source>
        <dbReference type="SAM" id="Phobius"/>
    </source>
</evidence>
<comment type="subcellular location">
    <subcellularLocation>
        <location evidence="1">Cell membrane</location>
        <topology evidence="1">Multi-pass membrane protein</topology>
    </subcellularLocation>
</comment>
<dbReference type="InterPro" id="IPR020846">
    <property type="entry name" value="MFS_dom"/>
</dbReference>
<feature type="domain" description="Major facilitator superfamily (MFS) profile" evidence="8">
    <location>
        <begin position="27"/>
        <end position="406"/>
    </location>
</feature>
<accession>E6PMF7</accession>
<evidence type="ECO:0000313" key="9">
    <source>
        <dbReference type="EMBL" id="CBH96109.1"/>
    </source>
</evidence>
<feature type="transmembrane region" description="Helical" evidence="7">
    <location>
        <begin position="263"/>
        <end position="284"/>
    </location>
</feature>
<evidence type="ECO:0000256" key="2">
    <source>
        <dbReference type="ARBA" id="ARBA00022448"/>
    </source>
</evidence>
<dbReference type="InterPro" id="IPR011701">
    <property type="entry name" value="MFS"/>
</dbReference>
<feature type="transmembrane region" description="Helical" evidence="7">
    <location>
        <begin position="151"/>
        <end position="170"/>
    </location>
</feature>
<dbReference type="Gene3D" id="1.20.1250.20">
    <property type="entry name" value="MFS general substrate transporter like domains"/>
    <property type="match status" value="1"/>
</dbReference>
<keyword evidence="3" id="KW-1003">Cell membrane</keyword>
<feature type="transmembrane region" description="Helical" evidence="7">
    <location>
        <begin position="229"/>
        <end position="251"/>
    </location>
</feature>
<feature type="transmembrane region" description="Helical" evidence="7">
    <location>
        <begin position="382"/>
        <end position="402"/>
    </location>
</feature>
<dbReference type="PANTHER" id="PTHR23517:SF2">
    <property type="entry name" value="MULTIDRUG RESISTANCE PROTEIN MDTH"/>
    <property type="match status" value="1"/>
</dbReference>
<evidence type="ECO:0000259" key="8">
    <source>
        <dbReference type="PROSITE" id="PS50850"/>
    </source>
</evidence>
<dbReference type="PANTHER" id="PTHR23517">
    <property type="entry name" value="RESISTANCE PROTEIN MDTM, PUTATIVE-RELATED-RELATED"/>
    <property type="match status" value="1"/>
</dbReference>
<protein>
    <submittedName>
        <fullName evidence="9">Putative Permease of the major facilitator superfamily</fullName>
    </submittedName>
</protein>
<feature type="transmembrane region" description="Helical" evidence="7">
    <location>
        <begin position="29"/>
        <end position="52"/>
    </location>
</feature>
<evidence type="ECO:0000256" key="1">
    <source>
        <dbReference type="ARBA" id="ARBA00004651"/>
    </source>
</evidence>
<dbReference type="GO" id="GO:0022857">
    <property type="term" value="F:transmembrane transporter activity"/>
    <property type="evidence" value="ECO:0007669"/>
    <property type="project" value="InterPro"/>
</dbReference>
<feature type="transmembrane region" description="Helical" evidence="7">
    <location>
        <begin position="64"/>
        <end position="83"/>
    </location>
</feature>
<feature type="transmembrane region" description="Helical" evidence="7">
    <location>
        <begin position="351"/>
        <end position="376"/>
    </location>
</feature>
<keyword evidence="2" id="KW-0813">Transport</keyword>
<dbReference type="InterPro" id="IPR036259">
    <property type="entry name" value="MFS_trans_sf"/>
</dbReference>
<evidence type="ECO:0000256" key="4">
    <source>
        <dbReference type="ARBA" id="ARBA00022692"/>
    </source>
</evidence>
<feature type="transmembrane region" description="Helical" evidence="7">
    <location>
        <begin position="182"/>
        <end position="201"/>
    </location>
</feature>
<dbReference type="EMBL" id="CABM01000020">
    <property type="protein sequence ID" value="CBH96109.1"/>
    <property type="molecule type" value="Genomic_DNA"/>
</dbReference>
<feature type="transmembrane region" description="Helical" evidence="7">
    <location>
        <begin position="293"/>
        <end position="312"/>
    </location>
</feature>
<evidence type="ECO:0000256" key="3">
    <source>
        <dbReference type="ARBA" id="ARBA00022475"/>
    </source>
</evidence>
<keyword evidence="6 7" id="KW-0472">Membrane</keyword>
<sequence>MSATTTNNQATSVPPLPSGMTSLERRASLTLASIYGLRMLGLFFILPVFAVYAQTLPQGHDKLLVGLALGVYGLTQALMQIPFGMASDHFGRKPVMVFGLIIFAIGSFVAGHSNDLHLIIVGRAIQGAGAISAAISAMIADSTREQHRTKAMAMVGMTIGLSFIVSLIFGPPIYHAISVPGMFNLTGILALLAIAVVIWVVPSAPMVHNAEELQGHWARAVFTPALIKLNFSIFVVNFLQVSMFVVVPVALVKYAGIPLLHHWMVYLPVTLMSFALAIPGIIWAEKYGYMKPVFVGSVALLVLTMVGFAFGYKHPLGLIAALFFFFLAFNVMEALLPSLVSRTAPPSRKGLAMGFYNTGQSLGLFAGGATGGLLAQNFSREAVFLAAALLAMVWLLVSLTITPPAPRHMMPKAAEAG</sequence>
<name>E6PMF7_9ZZZZ</name>
<keyword evidence="4 7" id="KW-0812">Transmembrane</keyword>
<keyword evidence="5 7" id="KW-1133">Transmembrane helix</keyword>
<reference evidence="9" key="1">
    <citation type="submission" date="2009-10" db="EMBL/GenBank/DDBJ databases">
        <title>Diversity of trophic interactions inside an arsenic-rich microbial ecosystem.</title>
        <authorList>
            <person name="Bertin P.N."/>
            <person name="Heinrich-Salmeron A."/>
            <person name="Pelletier E."/>
            <person name="Goulhen-Chollet F."/>
            <person name="Arsene-Ploetze F."/>
            <person name="Gallien S."/>
            <person name="Calteau A."/>
            <person name="Vallenet D."/>
            <person name="Casiot C."/>
            <person name="Chane-Woon-Ming B."/>
            <person name="Giloteaux L."/>
            <person name="Barakat M."/>
            <person name="Bonnefoy V."/>
            <person name="Bruneel O."/>
            <person name="Chandler M."/>
            <person name="Cleiss J."/>
            <person name="Duran R."/>
            <person name="Elbaz-Poulichet F."/>
            <person name="Fonknechten N."/>
            <person name="Lauga B."/>
            <person name="Mornico D."/>
            <person name="Ortet P."/>
            <person name="Schaeffer C."/>
            <person name="Siguier P."/>
            <person name="Alexander Thil Smith A."/>
            <person name="Van Dorsselaer A."/>
            <person name="Weissenbach J."/>
            <person name="Medigue C."/>
            <person name="Le Paslier D."/>
        </authorList>
    </citation>
    <scope>NUCLEOTIDE SEQUENCE</scope>
</reference>
<dbReference type="Pfam" id="PF07690">
    <property type="entry name" value="MFS_1"/>
    <property type="match status" value="1"/>
</dbReference>
<proteinExistence type="predicted"/>
<dbReference type="PROSITE" id="PS50850">
    <property type="entry name" value="MFS"/>
    <property type="match status" value="1"/>
</dbReference>
<feature type="transmembrane region" description="Helical" evidence="7">
    <location>
        <begin position="318"/>
        <end position="339"/>
    </location>
</feature>
<feature type="transmembrane region" description="Helical" evidence="7">
    <location>
        <begin position="118"/>
        <end position="139"/>
    </location>
</feature>
<gene>
    <name evidence="9" type="primary">yajR</name>
    <name evidence="9" type="ORF">CARN2_1099</name>
</gene>
<feature type="transmembrane region" description="Helical" evidence="7">
    <location>
        <begin position="95"/>
        <end position="112"/>
    </location>
</feature>
<evidence type="ECO:0000256" key="6">
    <source>
        <dbReference type="ARBA" id="ARBA00023136"/>
    </source>
</evidence>
<dbReference type="CDD" id="cd17472">
    <property type="entry name" value="MFS_YajR_like"/>
    <property type="match status" value="1"/>
</dbReference>
<dbReference type="SUPFAM" id="SSF103473">
    <property type="entry name" value="MFS general substrate transporter"/>
    <property type="match status" value="1"/>
</dbReference>
<dbReference type="GO" id="GO:0005886">
    <property type="term" value="C:plasma membrane"/>
    <property type="evidence" value="ECO:0007669"/>
    <property type="project" value="UniProtKB-SubCell"/>
</dbReference>
<comment type="caution">
    <text evidence="9">The sequence shown here is derived from an EMBL/GenBank/DDBJ whole genome shotgun (WGS) entry which is preliminary data.</text>
</comment>
<evidence type="ECO:0000256" key="5">
    <source>
        <dbReference type="ARBA" id="ARBA00022989"/>
    </source>
</evidence>